<dbReference type="PANTHER" id="PTHR48207:SF3">
    <property type="entry name" value="SUCCINATE--HYDROXYMETHYLGLUTARATE COA-TRANSFERASE"/>
    <property type="match status" value="1"/>
</dbReference>
<keyword evidence="3" id="KW-1185">Reference proteome</keyword>
<comment type="caution">
    <text evidence="2">The sequence shown here is derived from an EMBL/GenBank/DDBJ whole genome shotgun (WGS) entry which is preliminary data.</text>
</comment>
<protein>
    <recommendedName>
        <fullName evidence="4">CoA transferase</fullName>
    </recommendedName>
</protein>
<dbReference type="GO" id="GO:0008410">
    <property type="term" value="F:CoA-transferase activity"/>
    <property type="evidence" value="ECO:0007669"/>
    <property type="project" value="TreeGrafter"/>
</dbReference>
<organism evidence="2 3">
    <name type="scientific">Amycolatopsis taiwanensis</name>
    <dbReference type="NCBI Taxonomy" id="342230"/>
    <lineage>
        <taxon>Bacteria</taxon>
        <taxon>Bacillati</taxon>
        <taxon>Actinomycetota</taxon>
        <taxon>Actinomycetes</taxon>
        <taxon>Pseudonocardiales</taxon>
        <taxon>Pseudonocardiaceae</taxon>
        <taxon>Amycolatopsis</taxon>
    </lineage>
</organism>
<dbReference type="EMBL" id="BSTI01000024">
    <property type="protein sequence ID" value="GLY70525.1"/>
    <property type="molecule type" value="Genomic_DNA"/>
</dbReference>
<gene>
    <name evidence="2" type="ORF">Atai01_71440</name>
</gene>
<evidence type="ECO:0000313" key="2">
    <source>
        <dbReference type="EMBL" id="GLY70525.1"/>
    </source>
</evidence>
<name>A0A9W6RAR0_9PSEU</name>
<dbReference type="AlphaFoldDB" id="A0A9W6RAR0"/>
<reference evidence="2" key="1">
    <citation type="submission" date="2023-03" db="EMBL/GenBank/DDBJ databases">
        <title>Amycolatopsis taiwanensis NBRC 103393.</title>
        <authorList>
            <person name="Ichikawa N."/>
            <person name="Sato H."/>
            <person name="Tonouchi N."/>
        </authorList>
    </citation>
    <scope>NUCLEOTIDE SEQUENCE</scope>
    <source>
        <strain evidence="2">NBRC 103393</strain>
    </source>
</reference>
<dbReference type="SUPFAM" id="SSF89796">
    <property type="entry name" value="CoA-transferase family III (CaiB/BaiF)"/>
    <property type="match status" value="1"/>
</dbReference>
<dbReference type="Gene3D" id="3.40.50.10540">
    <property type="entry name" value="Crotonobetainyl-coa:carnitine coa-transferase, domain 1"/>
    <property type="match status" value="1"/>
</dbReference>
<sequence>MSASTLPLAGITVVALEQAVAGPLATRHLADLGARVVKIERPGEGDFARNYDHAVRGLATHFVWLNRGKESLAVDLKSARGRRIAGELIARADVFLHNTAPGVVEHLGLDADTLRAADPSSSWSTFPATEAAALAAQDRRRRTNLQKIPRKISAAQ</sequence>
<dbReference type="PANTHER" id="PTHR48207">
    <property type="entry name" value="SUCCINATE--HYDROXYMETHYLGLUTARATE COA-TRANSFERASE"/>
    <property type="match status" value="1"/>
</dbReference>
<proteinExistence type="predicted"/>
<evidence type="ECO:0000256" key="1">
    <source>
        <dbReference type="ARBA" id="ARBA00022679"/>
    </source>
</evidence>
<dbReference type="Proteomes" id="UP001165136">
    <property type="component" value="Unassembled WGS sequence"/>
</dbReference>
<evidence type="ECO:0008006" key="4">
    <source>
        <dbReference type="Google" id="ProtNLM"/>
    </source>
</evidence>
<evidence type="ECO:0000313" key="3">
    <source>
        <dbReference type="Proteomes" id="UP001165136"/>
    </source>
</evidence>
<dbReference type="Pfam" id="PF02515">
    <property type="entry name" value="CoA_transf_3"/>
    <property type="match status" value="1"/>
</dbReference>
<dbReference type="InterPro" id="IPR003673">
    <property type="entry name" value="CoA-Trfase_fam_III"/>
</dbReference>
<dbReference type="InterPro" id="IPR023606">
    <property type="entry name" value="CoA-Trfase_III_dom_1_sf"/>
</dbReference>
<keyword evidence="1" id="KW-0808">Transferase</keyword>
<dbReference type="InterPro" id="IPR050483">
    <property type="entry name" value="CoA-transferase_III_domain"/>
</dbReference>
<accession>A0A9W6RAR0</accession>